<proteinExistence type="predicted"/>
<feature type="compositionally biased region" description="Polar residues" evidence="1">
    <location>
        <begin position="723"/>
        <end position="736"/>
    </location>
</feature>
<feature type="compositionally biased region" description="Polar residues" evidence="1">
    <location>
        <begin position="607"/>
        <end position="620"/>
    </location>
</feature>
<dbReference type="GO" id="GO:0051256">
    <property type="term" value="P:mitotic spindle midzone assembly"/>
    <property type="evidence" value="ECO:0007669"/>
    <property type="project" value="TreeGrafter"/>
</dbReference>
<sequence length="831" mass="90148">MYAQIRPHSRETLFSFEALVDYIRVENEHVPVSDELALALRLLDFPTLIIYQPEKSGGITRPLDEHLGNVQEQAVPAGLSSSKGEHAFRKGKSCLFKIHLDTLHAQLSNTPLYAMVLDVKDEIPKLVGTSLISLAPLVDKIRLDVNARGMSTPSSHGERGHVGIFNLMGDQVGLMSVKYKLLSLGTSILPHILEKRTHVISSIHESEHVEMGVKRNTCFEQPLHCGQIKSSDLRGENLHVRDGQSNRMCDAKRGTSACVATQTEPTPRSRANQPAGLESCPFEEDLNVFCPPRLFYSSSGEETLTGHDVVEVDGLESFTLDAPEHPTPQRASTPAMEHNTNGQTQEDLSGFAQNLRQLPLLNALLVELSQLTRQSVQQPLSVHPNLAWIYSSTPAEPLVGDATNPSAPRHQPNTPRQVAGSRLRECSTTHAVPRSKKTNGTSTGRTLTYGTTKTSQLRLKQITPGQAKRRQCTGVQSASHTSKDMSDTKNPIIKHERGKKSVNQVASLNKNVETVNRSIAGDSATIGTGRQHMCKDQSKHVQKHFKGEIPSDFSQKSALHSEVKANLIPAASVENEDVADSGHRGESSQTGPLPDRNTEEEMEHVGPSSSRLWSPQSTHWSSSSSSSSSSSGGGGGGGGRREEEQYIDDFNSLDPSEERSPDPLSSPEPVPTKARKSPANRGDPGNSDSSSDGPSRRGPPPPSPVFARGSPQRSLRATHIIRTRNQVSALSVSSDNGVDGEGSVSSSQTPGRSRKQSWKRSVTESPRSSRGHRSDSAQKSSPAGGLSADSASPYDSCEVEELRDELGSLDLKINYQHISELVANKLPGYTL</sequence>
<dbReference type="GO" id="GO:0005813">
    <property type="term" value="C:centrosome"/>
    <property type="evidence" value="ECO:0007669"/>
    <property type="project" value="TreeGrafter"/>
</dbReference>
<feature type="compositionally biased region" description="Polar residues" evidence="1">
    <location>
        <begin position="759"/>
        <end position="768"/>
    </location>
</feature>
<feature type="region of interest" description="Disordered" evidence="1">
    <location>
        <begin position="568"/>
        <end position="799"/>
    </location>
</feature>
<feature type="region of interest" description="Disordered" evidence="1">
    <location>
        <begin position="463"/>
        <end position="489"/>
    </location>
</feature>
<dbReference type="GO" id="GO:1990023">
    <property type="term" value="C:mitotic spindle midzone"/>
    <property type="evidence" value="ECO:0007669"/>
    <property type="project" value="TreeGrafter"/>
</dbReference>
<dbReference type="GO" id="GO:0032467">
    <property type="term" value="P:positive regulation of cytokinesis"/>
    <property type="evidence" value="ECO:0007669"/>
    <property type="project" value="TreeGrafter"/>
</dbReference>
<accession>A0A9Q0EMB0</accession>
<dbReference type="GO" id="GO:0031122">
    <property type="term" value="P:cytoplasmic microtubule organization"/>
    <property type="evidence" value="ECO:0007669"/>
    <property type="project" value="TreeGrafter"/>
</dbReference>
<dbReference type="Proteomes" id="UP001148018">
    <property type="component" value="Unassembled WGS sequence"/>
</dbReference>
<dbReference type="Pfam" id="PF14925">
    <property type="entry name" value="HPHLAWLY"/>
    <property type="match status" value="1"/>
</dbReference>
<dbReference type="EMBL" id="JANIIK010000038">
    <property type="protein sequence ID" value="KAJ3609855.1"/>
    <property type="molecule type" value="Genomic_DNA"/>
</dbReference>
<feature type="compositionally biased region" description="Low complexity" evidence="1">
    <location>
        <begin position="621"/>
        <end position="630"/>
    </location>
</feature>
<dbReference type="GO" id="GO:0005881">
    <property type="term" value="C:cytoplasmic microtubule"/>
    <property type="evidence" value="ECO:0007669"/>
    <property type="project" value="TreeGrafter"/>
</dbReference>
<feature type="region of interest" description="Disordered" evidence="1">
    <location>
        <begin position="320"/>
        <end position="342"/>
    </location>
</feature>
<evidence type="ECO:0000259" key="2">
    <source>
        <dbReference type="Pfam" id="PF14925"/>
    </source>
</evidence>
<evidence type="ECO:0000313" key="3">
    <source>
        <dbReference type="EMBL" id="KAJ3609855.1"/>
    </source>
</evidence>
<dbReference type="AlphaFoldDB" id="A0A9Q0EMB0"/>
<dbReference type="InterPro" id="IPR039302">
    <property type="entry name" value="MAP10"/>
</dbReference>
<reference evidence="3" key="1">
    <citation type="submission" date="2022-07" db="EMBL/GenBank/DDBJ databases">
        <title>Chromosome-level genome of Muraenolepis orangiensis.</title>
        <authorList>
            <person name="Kim J."/>
        </authorList>
    </citation>
    <scope>NUCLEOTIDE SEQUENCE</scope>
    <source>
        <strain evidence="3">KU_S4_2022</strain>
        <tissue evidence="3">Muscle</tissue>
    </source>
</reference>
<feature type="compositionally biased region" description="Low complexity" evidence="1">
    <location>
        <begin position="680"/>
        <end position="693"/>
    </location>
</feature>
<evidence type="ECO:0000313" key="4">
    <source>
        <dbReference type="Proteomes" id="UP001148018"/>
    </source>
</evidence>
<dbReference type="GO" id="GO:0008017">
    <property type="term" value="F:microtubule binding"/>
    <property type="evidence" value="ECO:0007669"/>
    <property type="project" value="InterPro"/>
</dbReference>
<dbReference type="Pfam" id="PF14924">
    <property type="entry name" value="MAP10_N"/>
    <property type="match status" value="1"/>
</dbReference>
<dbReference type="GO" id="GO:0030496">
    <property type="term" value="C:midbody"/>
    <property type="evidence" value="ECO:0007669"/>
    <property type="project" value="TreeGrafter"/>
</dbReference>
<dbReference type="InterPro" id="IPR026679">
    <property type="entry name" value="MAP10_C-term"/>
</dbReference>
<evidence type="ECO:0000256" key="1">
    <source>
        <dbReference type="SAM" id="MobiDB-lite"/>
    </source>
</evidence>
<gene>
    <name evidence="3" type="ORF">NHX12_021949</name>
</gene>
<feature type="region of interest" description="Disordered" evidence="1">
    <location>
        <begin position="400"/>
        <end position="448"/>
    </location>
</feature>
<name>A0A9Q0EMB0_9TELE</name>
<keyword evidence="4" id="KW-1185">Reference proteome</keyword>
<feature type="compositionally biased region" description="Polar residues" evidence="1">
    <location>
        <begin position="403"/>
        <end position="416"/>
    </location>
</feature>
<dbReference type="GO" id="GO:0097431">
    <property type="term" value="C:mitotic spindle pole"/>
    <property type="evidence" value="ECO:0007669"/>
    <property type="project" value="TreeGrafter"/>
</dbReference>
<dbReference type="OrthoDB" id="69809at2759"/>
<feature type="domain" description="Microtubule-associated protein 10 C-terminal" evidence="2">
    <location>
        <begin position="343"/>
        <end position="464"/>
    </location>
</feature>
<protein>
    <recommendedName>
        <fullName evidence="2">Microtubule-associated protein 10 C-terminal domain-containing protein</fullName>
    </recommendedName>
</protein>
<dbReference type="PANTHER" id="PTHR21831:SF2">
    <property type="entry name" value="MICROTUBULE-ASSOCIATED PROTEIN 10"/>
    <property type="match status" value="1"/>
</dbReference>
<comment type="caution">
    <text evidence="3">The sequence shown here is derived from an EMBL/GenBank/DDBJ whole genome shotgun (WGS) entry which is preliminary data.</text>
</comment>
<organism evidence="3 4">
    <name type="scientific">Muraenolepis orangiensis</name>
    <name type="common">Patagonian moray cod</name>
    <dbReference type="NCBI Taxonomy" id="630683"/>
    <lineage>
        <taxon>Eukaryota</taxon>
        <taxon>Metazoa</taxon>
        <taxon>Chordata</taxon>
        <taxon>Craniata</taxon>
        <taxon>Vertebrata</taxon>
        <taxon>Euteleostomi</taxon>
        <taxon>Actinopterygii</taxon>
        <taxon>Neopterygii</taxon>
        <taxon>Teleostei</taxon>
        <taxon>Neoteleostei</taxon>
        <taxon>Acanthomorphata</taxon>
        <taxon>Zeiogadaria</taxon>
        <taxon>Gadariae</taxon>
        <taxon>Gadiformes</taxon>
        <taxon>Muraenolepidoidei</taxon>
        <taxon>Muraenolepididae</taxon>
        <taxon>Muraenolepis</taxon>
    </lineage>
</organism>
<dbReference type="PANTHER" id="PTHR21831">
    <property type="entry name" value="MICROTUBULE-ASSOCIATED PROTEIN 10"/>
    <property type="match status" value="1"/>
</dbReference>